<dbReference type="GeneID" id="90076068"/>
<dbReference type="RefSeq" id="XP_064855089.1">
    <property type="nucleotide sequence ID" value="XM_064999017.1"/>
</dbReference>
<feature type="compositionally biased region" description="Basic and acidic residues" evidence="1">
    <location>
        <begin position="68"/>
        <end position="79"/>
    </location>
</feature>
<feature type="region of interest" description="Disordered" evidence="1">
    <location>
        <begin position="1"/>
        <end position="43"/>
    </location>
</feature>
<sequence length="94" mass="10534">MTNTAKKTTTHKQQQPIAPTKCLKQQHTSTTTTTTTTTTITTSSIAHWKARPIKIELPNLSKQPRATQDSRCHTSHQDDSCCSVVNPQQRTILY</sequence>
<protein>
    <submittedName>
        <fullName evidence="2">Uncharacterized protein</fullName>
    </submittedName>
</protein>
<evidence type="ECO:0000313" key="3">
    <source>
        <dbReference type="Proteomes" id="UP001360560"/>
    </source>
</evidence>
<evidence type="ECO:0000313" key="2">
    <source>
        <dbReference type="EMBL" id="GMM38093.1"/>
    </source>
</evidence>
<dbReference type="AlphaFoldDB" id="A0AAV5QTC1"/>
<feature type="compositionally biased region" description="Low complexity" evidence="1">
    <location>
        <begin position="1"/>
        <end position="15"/>
    </location>
</feature>
<evidence type="ECO:0000256" key="1">
    <source>
        <dbReference type="SAM" id="MobiDB-lite"/>
    </source>
</evidence>
<reference evidence="2 3" key="1">
    <citation type="journal article" date="2023" name="Elife">
        <title>Identification of key yeast species and microbe-microbe interactions impacting larval growth of Drosophila in the wild.</title>
        <authorList>
            <person name="Mure A."/>
            <person name="Sugiura Y."/>
            <person name="Maeda R."/>
            <person name="Honda K."/>
            <person name="Sakurai N."/>
            <person name="Takahashi Y."/>
            <person name="Watada M."/>
            <person name="Katoh T."/>
            <person name="Gotoh A."/>
            <person name="Gotoh Y."/>
            <person name="Taniguchi I."/>
            <person name="Nakamura K."/>
            <person name="Hayashi T."/>
            <person name="Katayama T."/>
            <person name="Uemura T."/>
            <person name="Hattori Y."/>
        </authorList>
    </citation>
    <scope>NUCLEOTIDE SEQUENCE [LARGE SCALE GENOMIC DNA]</scope>
    <source>
        <strain evidence="2 3">SC-9</strain>
    </source>
</reference>
<feature type="compositionally biased region" description="Low complexity" evidence="1">
    <location>
        <begin position="28"/>
        <end position="43"/>
    </location>
</feature>
<dbReference type="Proteomes" id="UP001360560">
    <property type="component" value="Unassembled WGS sequence"/>
</dbReference>
<accession>A0AAV5QTC1</accession>
<keyword evidence="3" id="KW-1185">Reference proteome</keyword>
<name>A0AAV5QTC1_9ASCO</name>
<organism evidence="2 3">
    <name type="scientific">Saccharomycopsis crataegensis</name>
    <dbReference type="NCBI Taxonomy" id="43959"/>
    <lineage>
        <taxon>Eukaryota</taxon>
        <taxon>Fungi</taxon>
        <taxon>Dikarya</taxon>
        <taxon>Ascomycota</taxon>
        <taxon>Saccharomycotina</taxon>
        <taxon>Saccharomycetes</taxon>
        <taxon>Saccharomycopsidaceae</taxon>
        <taxon>Saccharomycopsis</taxon>
    </lineage>
</organism>
<gene>
    <name evidence="2" type="ORF">DASC09_054180</name>
</gene>
<comment type="caution">
    <text evidence="2">The sequence shown here is derived from an EMBL/GenBank/DDBJ whole genome shotgun (WGS) entry which is preliminary data.</text>
</comment>
<proteinExistence type="predicted"/>
<feature type="region of interest" description="Disordered" evidence="1">
    <location>
        <begin position="56"/>
        <end position="81"/>
    </location>
</feature>
<dbReference type="EMBL" id="BTFZ01000013">
    <property type="protein sequence ID" value="GMM38093.1"/>
    <property type="molecule type" value="Genomic_DNA"/>
</dbReference>